<proteinExistence type="predicted"/>
<comment type="caution">
    <text evidence="1">The sequence shown here is derived from an EMBL/GenBank/DDBJ whole genome shotgun (WGS) entry which is preliminary data.</text>
</comment>
<keyword evidence="2" id="KW-1185">Reference proteome</keyword>
<evidence type="ECO:0000313" key="1">
    <source>
        <dbReference type="EMBL" id="MFG6464380.1"/>
    </source>
</evidence>
<dbReference type="Proteomes" id="UP001606302">
    <property type="component" value="Unassembled WGS sequence"/>
</dbReference>
<gene>
    <name evidence="1" type="ORF">ACG04Q_22615</name>
</gene>
<organism evidence="1 2">
    <name type="scientific">Pelomonas lactea</name>
    <dbReference type="NCBI Taxonomy" id="3299030"/>
    <lineage>
        <taxon>Bacteria</taxon>
        <taxon>Pseudomonadati</taxon>
        <taxon>Pseudomonadota</taxon>
        <taxon>Betaproteobacteria</taxon>
        <taxon>Burkholderiales</taxon>
        <taxon>Sphaerotilaceae</taxon>
        <taxon>Roseateles</taxon>
    </lineage>
</organism>
<dbReference type="RefSeq" id="WP_394513771.1">
    <property type="nucleotide sequence ID" value="NZ_JBIGHX010000010.1"/>
</dbReference>
<reference evidence="1 2" key="1">
    <citation type="submission" date="2024-08" db="EMBL/GenBank/DDBJ databases">
        <authorList>
            <person name="Lu H."/>
        </authorList>
    </citation>
    <scope>NUCLEOTIDE SEQUENCE [LARGE SCALE GENOMIC DNA]</scope>
    <source>
        <strain evidence="1 2">DXS20W</strain>
    </source>
</reference>
<evidence type="ECO:0000313" key="2">
    <source>
        <dbReference type="Proteomes" id="UP001606302"/>
    </source>
</evidence>
<protein>
    <submittedName>
        <fullName evidence="1">Uncharacterized protein</fullName>
    </submittedName>
</protein>
<accession>A0ABW7GQY9</accession>
<dbReference type="EMBL" id="JBIGHX010000010">
    <property type="protein sequence ID" value="MFG6464380.1"/>
    <property type="molecule type" value="Genomic_DNA"/>
</dbReference>
<sequence>MTHSFHWSRLAEIDEAAPVEPVSFPTRSEVVALRRNLKRLRSLLTTPLGFAAPALKPRGKGDSP</sequence>
<name>A0ABW7GQY9_9BURK</name>